<dbReference type="Proteomes" id="UP000192927">
    <property type="component" value="Unassembled WGS sequence"/>
</dbReference>
<evidence type="ECO:0000256" key="1">
    <source>
        <dbReference type="ARBA" id="ARBA00022737"/>
    </source>
</evidence>
<evidence type="ECO:0000313" key="6">
    <source>
        <dbReference type="Proteomes" id="UP000192927"/>
    </source>
</evidence>
<feature type="repeat" description="ANK" evidence="2">
    <location>
        <begin position="758"/>
        <end position="791"/>
    </location>
</feature>
<proteinExistence type="predicted"/>
<organism evidence="5 6">
    <name type="scientific">Lasallia pustulata</name>
    <dbReference type="NCBI Taxonomy" id="136370"/>
    <lineage>
        <taxon>Eukaryota</taxon>
        <taxon>Fungi</taxon>
        <taxon>Dikarya</taxon>
        <taxon>Ascomycota</taxon>
        <taxon>Pezizomycotina</taxon>
        <taxon>Lecanoromycetes</taxon>
        <taxon>OSLEUM clade</taxon>
        <taxon>Umbilicariomycetidae</taxon>
        <taxon>Umbilicariales</taxon>
        <taxon>Umbilicariaceae</taxon>
        <taxon>Lasallia</taxon>
    </lineage>
</organism>
<accession>A0A1W5CW65</accession>
<dbReference type="PROSITE" id="PS50297">
    <property type="entry name" value="ANK_REP_REGION"/>
    <property type="match status" value="5"/>
</dbReference>
<dbReference type="InterPro" id="IPR002110">
    <property type="entry name" value="Ankyrin_rpt"/>
</dbReference>
<dbReference type="Pfam" id="PF12796">
    <property type="entry name" value="Ank_2"/>
    <property type="match status" value="3"/>
</dbReference>
<dbReference type="SMART" id="SM00248">
    <property type="entry name" value="ANK"/>
    <property type="match status" value="9"/>
</dbReference>
<feature type="domain" description="GPI inositol-deacylase winged helix" evidence="3">
    <location>
        <begin position="462"/>
        <end position="539"/>
    </location>
</feature>
<keyword evidence="2" id="KW-0040">ANK repeat</keyword>
<keyword evidence="1" id="KW-0677">Repeat</keyword>
<evidence type="ECO:0000259" key="4">
    <source>
        <dbReference type="Pfam" id="PF24883"/>
    </source>
</evidence>
<dbReference type="Gene3D" id="3.40.50.300">
    <property type="entry name" value="P-loop containing nucleotide triphosphate hydrolases"/>
    <property type="match status" value="1"/>
</dbReference>
<keyword evidence="6" id="KW-1185">Reference proteome</keyword>
<name>A0A1W5CW65_9LECA</name>
<dbReference type="InterPro" id="IPR036770">
    <property type="entry name" value="Ankyrin_rpt-contain_sf"/>
</dbReference>
<evidence type="ECO:0000259" key="3">
    <source>
        <dbReference type="Pfam" id="PF22939"/>
    </source>
</evidence>
<dbReference type="EMBL" id="FWEW01000537">
    <property type="protein sequence ID" value="SLM35107.1"/>
    <property type="molecule type" value="Genomic_DNA"/>
</dbReference>
<dbReference type="PANTHER" id="PTHR10039:SF15">
    <property type="entry name" value="NACHT DOMAIN-CONTAINING PROTEIN"/>
    <property type="match status" value="1"/>
</dbReference>
<dbReference type="PANTHER" id="PTHR10039">
    <property type="entry name" value="AMELOGENIN"/>
    <property type="match status" value="1"/>
</dbReference>
<feature type="repeat" description="ANK" evidence="2">
    <location>
        <begin position="690"/>
        <end position="711"/>
    </location>
</feature>
<dbReference type="InterPro" id="IPR027417">
    <property type="entry name" value="P-loop_NTPase"/>
</dbReference>
<feature type="repeat" description="ANK" evidence="2">
    <location>
        <begin position="792"/>
        <end position="815"/>
    </location>
</feature>
<dbReference type="Gene3D" id="1.25.40.20">
    <property type="entry name" value="Ankyrin repeat-containing domain"/>
    <property type="match status" value="3"/>
</dbReference>
<dbReference type="InterPro" id="IPR054471">
    <property type="entry name" value="GPIID_WHD"/>
</dbReference>
<evidence type="ECO:0000256" key="2">
    <source>
        <dbReference type="PROSITE-ProRule" id="PRU00023"/>
    </source>
</evidence>
<dbReference type="AlphaFoldDB" id="A0A1W5CW65"/>
<feature type="repeat" description="ANK" evidence="2">
    <location>
        <begin position="826"/>
        <end position="849"/>
    </location>
</feature>
<protein>
    <submittedName>
        <fullName evidence="5">Ankyrin repeat-containing domain</fullName>
    </submittedName>
</protein>
<sequence>MGVPFGFGVGDVIAVADLALAIRKRLSDSGGQFIAIRSDLAGLSLVLLDVAESMKLRELSEEERKHLQSLVQGCQNVFDELSALIENFSILGADSTSFKARSQKAWRKITWDQDEVTELRSRITSNVVMLEAFNGNLARTQIQAGVTEISQHLKGLQLIQQHREILEWLSPLDYSTQQNDSFARRQDGTGAWLLESPEFTTWVGGSNQTLFCPGIPGAGKTIMSSVVIDHLRKTFRKDNFGVAFIYCRYKLRMEQSPLSILSSLLRQLIQGQHLVSKEASTLYEAHKQDNSRPTLQEVGDLLEIEASRYSKVFIVLDALDECSDTDGARRDILSKIRDLQSKGAVNLAATSRWIPTIMHDFKDAVRLEIKASEADVRAYLRGQFHRLPSCVMRSINLQESIEREIVTAVNGMFLLAQLHLDSLMDKVTARAVKAALMDLPKGSHALDVAYDQAMERINNQKPGFRNQADRALSWIIFALRPLTVLELQHALAVELDDPELDEDNLPDPNEMIASCSGLVVVDEESQIIRLVHYTTQEYFERSWEHRSIECHTRIAAICLTYLSFRGVGEMTARINSMHQTSARHTHAKDMVRKFSLLGYSAIHWAKHVRDMSLEPLSTMTLDLLSSPSRVNGATKLLHFATKLVGLSHTYWFDIAPPKPSALHFAAGFGSKELVEALLNTGSTADAKDEAGFSPLHWAVLEGNEAVFRLLLASDDVDINEASDNGDTALHLAVFRRRDTIVGGLLDHPDINVNCASSRSGTPLHLATKYGYEAIVKLLLAFPGIDVNAADGKGSTALHKAAVSARERVVEMLLNRPEIEVNAADRNGSTALHKAAVSGRERVVEMLLNRPDIEVNAADRNGSTALLEAAVFGWERVVAMLLNRPEIEVNAADRNGSTTLHEVAAFDWKIVVEMLLYRSEIEVNAAERHGSIALHKAAVPGRERVVEMLLNRPEIEVNAADRMGGRDLLRCY</sequence>
<dbReference type="Pfam" id="PF24883">
    <property type="entry name" value="NPHP3_N"/>
    <property type="match status" value="1"/>
</dbReference>
<dbReference type="InterPro" id="IPR056884">
    <property type="entry name" value="NPHP3-like_N"/>
</dbReference>
<feature type="repeat" description="ANK" evidence="2">
    <location>
        <begin position="657"/>
        <end position="689"/>
    </location>
</feature>
<evidence type="ECO:0000313" key="5">
    <source>
        <dbReference type="EMBL" id="SLM35107.1"/>
    </source>
</evidence>
<reference evidence="6" key="1">
    <citation type="submission" date="2017-03" db="EMBL/GenBank/DDBJ databases">
        <authorList>
            <person name="Sharma R."/>
            <person name="Thines M."/>
        </authorList>
    </citation>
    <scope>NUCLEOTIDE SEQUENCE [LARGE SCALE GENOMIC DNA]</scope>
</reference>
<dbReference type="PROSITE" id="PS50088">
    <property type="entry name" value="ANK_REPEAT"/>
    <property type="match status" value="5"/>
</dbReference>
<dbReference type="SUPFAM" id="SSF48403">
    <property type="entry name" value="Ankyrin repeat"/>
    <property type="match status" value="1"/>
</dbReference>
<dbReference type="Pfam" id="PF22939">
    <property type="entry name" value="WHD_GPIID"/>
    <property type="match status" value="1"/>
</dbReference>
<feature type="domain" description="Nephrocystin 3-like N-terminal" evidence="4">
    <location>
        <begin position="188"/>
        <end position="352"/>
    </location>
</feature>